<proteinExistence type="predicted"/>
<dbReference type="EMBL" id="HE577328">
    <property type="protein sequence ID" value="CCD00606.1"/>
    <property type="molecule type" value="Genomic_DNA"/>
</dbReference>
<feature type="compositionally biased region" description="Polar residues" evidence="1">
    <location>
        <begin position="20"/>
        <end position="29"/>
    </location>
</feature>
<accession>A0A9P1NP96</accession>
<geneLocation type="plasmid" evidence="2 3">
    <name>AZOBR_p1</name>
</geneLocation>
<dbReference type="AlphaFoldDB" id="A0A9P1NP96"/>
<reference evidence="2 3" key="1">
    <citation type="journal article" date="2011" name="PLoS Genet.">
        <title>Azospirillum genomes reveal transition of bacteria from aquatic to terrestrial environments.</title>
        <authorList>
            <person name="Wisniewski-Dye F."/>
            <person name="Borziak K."/>
            <person name="Khalsa-Moyers G."/>
            <person name="Alexandre G."/>
            <person name="Sukharnikov L.O."/>
            <person name="Wuichet K."/>
            <person name="Hurst G.B."/>
            <person name="McDonald W.H."/>
            <person name="Robertson J.S."/>
            <person name="Barbe V."/>
            <person name="Calteau A."/>
            <person name="Rouy Z."/>
            <person name="Mangenot S."/>
            <person name="Prigent-Combaret C."/>
            <person name="Normand P."/>
            <person name="Boyer M."/>
            <person name="Siguier P."/>
            <person name="Dessaux Y."/>
            <person name="Elmerich C."/>
            <person name="Condemine G."/>
            <person name="Krishnen G."/>
            <person name="Kennedy I."/>
            <person name="Paterson A.H."/>
            <person name="Gonzalez V."/>
            <person name="Mavingui P."/>
            <person name="Zhulin I.B."/>
        </authorList>
    </citation>
    <scope>NUCLEOTIDE SEQUENCE [LARGE SCALE GENOMIC DNA]</scope>
    <source>
        <strain evidence="2 3">Sp245</strain>
    </source>
</reference>
<evidence type="ECO:0000313" key="3">
    <source>
        <dbReference type="Proteomes" id="UP000007319"/>
    </source>
</evidence>
<gene>
    <name evidence="2" type="ORF">AZOBR_p1110070</name>
</gene>
<evidence type="ECO:0000313" key="2">
    <source>
        <dbReference type="EMBL" id="CCD00606.1"/>
    </source>
</evidence>
<name>A0A9P1NP96_9PROT</name>
<dbReference type="KEGG" id="abs:AZOBR_p1110070"/>
<keyword evidence="3" id="KW-1185">Reference proteome</keyword>
<evidence type="ECO:0000256" key="1">
    <source>
        <dbReference type="SAM" id="MobiDB-lite"/>
    </source>
</evidence>
<sequence>MRRLHGGPPEGFHTVDGNRSLENCTRTNG</sequence>
<keyword evidence="2" id="KW-0614">Plasmid</keyword>
<feature type="region of interest" description="Disordered" evidence="1">
    <location>
        <begin position="1"/>
        <end position="29"/>
    </location>
</feature>
<organism evidence="2 3">
    <name type="scientific">Azospirillum baldaniorum</name>
    <dbReference type="NCBI Taxonomy" id="1064539"/>
    <lineage>
        <taxon>Bacteria</taxon>
        <taxon>Pseudomonadati</taxon>
        <taxon>Pseudomonadota</taxon>
        <taxon>Alphaproteobacteria</taxon>
        <taxon>Rhodospirillales</taxon>
        <taxon>Azospirillaceae</taxon>
        <taxon>Azospirillum</taxon>
    </lineage>
</organism>
<protein>
    <submittedName>
        <fullName evidence="2">Uncharacterized protein</fullName>
    </submittedName>
</protein>
<dbReference type="Proteomes" id="UP000007319">
    <property type="component" value="Plasmid AZOBR_p1"/>
</dbReference>